<name>A0AAW0LS74_QUESU</name>
<protein>
    <submittedName>
        <fullName evidence="1">Uncharacterized protein</fullName>
    </submittedName>
</protein>
<comment type="caution">
    <text evidence="1">The sequence shown here is derived from an EMBL/GenBank/DDBJ whole genome shotgun (WGS) entry which is preliminary data.</text>
</comment>
<evidence type="ECO:0000313" key="2">
    <source>
        <dbReference type="Proteomes" id="UP000237347"/>
    </source>
</evidence>
<organism evidence="1 2">
    <name type="scientific">Quercus suber</name>
    <name type="common">Cork oak</name>
    <dbReference type="NCBI Taxonomy" id="58331"/>
    <lineage>
        <taxon>Eukaryota</taxon>
        <taxon>Viridiplantae</taxon>
        <taxon>Streptophyta</taxon>
        <taxon>Embryophyta</taxon>
        <taxon>Tracheophyta</taxon>
        <taxon>Spermatophyta</taxon>
        <taxon>Magnoliopsida</taxon>
        <taxon>eudicotyledons</taxon>
        <taxon>Gunneridae</taxon>
        <taxon>Pentapetalae</taxon>
        <taxon>rosids</taxon>
        <taxon>fabids</taxon>
        <taxon>Fagales</taxon>
        <taxon>Fagaceae</taxon>
        <taxon>Quercus</taxon>
    </lineage>
</organism>
<gene>
    <name evidence="1" type="ORF">CFP56_031912</name>
</gene>
<reference evidence="1 2" key="1">
    <citation type="journal article" date="2018" name="Sci. Data">
        <title>The draft genome sequence of cork oak.</title>
        <authorList>
            <person name="Ramos A.M."/>
            <person name="Usie A."/>
            <person name="Barbosa P."/>
            <person name="Barros P.M."/>
            <person name="Capote T."/>
            <person name="Chaves I."/>
            <person name="Simoes F."/>
            <person name="Abreu I."/>
            <person name="Carrasquinho I."/>
            <person name="Faro C."/>
            <person name="Guimaraes J.B."/>
            <person name="Mendonca D."/>
            <person name="Nobrega F."/>
            <person name="Rodrigues L."/>
            <person name="Saibo N.J.M."/>
            <person name="Varela M.C."/>
            <person name="Egas C."/>
            <person name="Matos J."/>
            <person name="Miguel C.M."/>
            <person name="Oliveira M.M."/>
            <person name="Ricardo C.P."/>
            <person name="Goncalves S."/>
        </authorList>
    </citation>
    <scope>NUCLEOTIDE SEQUENCE [LARGE SCALE GENOMIC DNA]</scope>
    <source>
        <strain evidence="2">cv. HL8</strain>
    </source>
</reference>
<dbReference type="AlphaFoldDB" id="A0AAW0LS74"/>
<proteinExistence type="predicted"/>
<accession>A0AAW0LS74</accession>
<feature type="non-terminal residue" evidence="1">
    <location>
        <position position="1"/>
    </location>
</feature>
<dbReference type="EMBL" id="PKMF04000054">
    <property type="protein sequence ID" value="KAK7854538.1"/>
    <property type="molecule type" value="Genomic_DNA"/>
</dbReference>
<keyword evidence="2" id="KW-1185">Reference proteome</keyword>
<evidence type="ECO:0000313" key="1">
    <source>
        <dbReference type="EMBL" id="KAK7854538.1"/>
    </source>
</evidence>
<sequence length="114" mass="13050">CGCLLKWTLRCKISCILRAASKEYFHRQSRVYLENNITSNKSFKFLCQKDALGLGILVNLHLEMIGLRIPGDQRQITPALPLHLVDVITVGMYSKNTRHQITSVDRALCCRYDL</sequence>
<dbReference type="Proteomes" id="UP000237347">
    <property type="component" value="Unassembled WGS sequence"/>
</dbReference>